<gene>
    <name evidence="2" type="primary">Cbx7</name>
</gene>
<keyword evidence="1" id="KW-1185">Reference proteome</keyword>
<evidence type="ECO:0000313" key="2">
    <source>
        <dbReference type="RefSeq" id="XP_073940612.1"/>
    </source>
</evidence>
<accession>A0AC58NG45</accession>
<evidence type="ECO:0000313" key="1">
    <source>
        <dbReference type="Proteomes" id="UP001732720"/>
    </source>
</evidence>
<protein>
    <submittedName>
        <fullName evidence="2">Chromobox protein homolog 7 isoform X1</fullName>
    </submittedName>
</protein>
<proteinExistence type="predicted"/>
<dbReference type="RefSeq" id="XP_073940612.1">
    <property type="nucleotide sequence ID" value="XM_074084511.1"/>
</dbReference>
<dbReference type="Proteomes" id="UP001732720">
    <property type="component" value="Chromosome 8"/>
</dbReference>
<reference evidence="2" key="1">
    <citation type="submission" date="2025-08" db="UniProtKB">
        <authorList>
            <consortium name="RefSeq"/>
        </authorList>
    </citation>
    <scope>IDENTIFICATION</scope>
</reference>
<organism evidence="1 2">
    <name type="scientific">Castor canadensis</name>
    <name type="common">American beaver</name>
    <dbReference type="NCBI Taxonomy" id="51338"/>
    <lineage>
        <taxon>Eukaryota</taxon>
        <taxon>Metazoa</taxon>
        <taxon>Chordata</taxon>
        <taxon>Craniata</taxon>
        <taxon>Vertebrata</taxon>
        <taxon>Euteleostomi</taxon>
        <taxon>Mammalia</taxon>
        <taxon>Eutheria</taxon>
        <taxon>Euarchontoglires</taxon>
        <taxon>Glires</taxon>
        <taxon>Rodentia</taxon>
        <taxon>Castorimorpha</taxon>
        <taxon>Castoridae</taxon>
        <taxon>Castor</taxon>
    </lineage>
</organism>
<sequence length="272" mass="30748">MLVCLYYVPHRAKCLLRLNTSHLNNHQKRRDYWDPALGPGPREVQAEESLGPGPTWQSRYSTWEPEEHILDPRLVMAYEEKEERDRASGYRKRGPKPKRLLLQRLYSMDLRSSHKAKGKEKLCFSLTRPLGSGSPEGVVKAGTPELVDKGPLVPTLPFPLCKPRKAHKYLRLSRKKFPPRGSHLESHSHRRELSLQEPPAPDVLQAAAEWEPTEQPPEEDADADLADGPPPWTPALPSSEVTVTDITANSITVTFREAQAAEGFFRDRSGKL</sequence>
<name>A0AC58NG45_CASCN</name>